<dbReference type="GO" id="GO:0003677">
    <property type="term" value="F:DNA binding"/>
    <property type="evidence" value="ECO:0007669"/>
    <property type="project" value="UniProtKB-KW"/>
</dbReference>
<name>A0A517VTY8_9PLAN</name>
<dbReference type="InterPro" id="IPR013325">
    <property type="entry name" value="RNA_pol_sigma_r2"/>
</dbReference>
<evidence type="ECO:0000313" key="6">
    <source>
        <dbReference type="EMBL" id="QDT96478.1"/>
    </source>
</evidence>
<reference evidence="6 7" key="1">
    <citation type="submission" date="2019-03" db="EMBL/GenBank/DDBJ databases">
        <title>Deep-cultivation of Planctomycetes and their phenomic and genomic characterization uncovers novel biology.</title>
        <authorList>
            <person name="Wiegand S."/>
            <person name="Jogler M."/>
            <person name="Boedeker C."/>
            <person name="Pinto D."/>
            <person name="Vollmers J."/>
            <person name="Rivas-Marin E."/>
            <person name="Kohn T."/>
            <person name="Peeters S.H."/>
            <person name="Heuer A."/>
            <person name="Rast P."/>
            <person name="Oberbeckmann S."/>
            <person name="Bunk B."/>
            <person name="Jeske O."/>
            <person name="Meyerdierks A."/>
            <person name="Storesund J.E."/>
            <person name="Kallscheuer N."/>
            <person name="Luecker S."/>
            <person name="Lage O.M."/>
            <person name="Pohl T."/>
            <person name="Merkel B.J."/>
            <person name="Hornburger P."/>
            <person name="Mueller R.-W."/>
            <person name="Bruemmer F."/>
            <person name="Labrenz M."/>
            <person name="Spormann A.M."/>
            <person name="Op den Camp H."/>
            <person name="Overmann J."/>
            <person name="Amann R."/>
            <person name="Jetten M.S.M."/>
            <person name="Mascher T."/>
            <person name="Medema M.H."/>
            <person name="Devos D.P."/>
            <person name="Kaster A.-K."/>
            <person name="Ovreas L."/>
            <person name="Rohde M."/>
            <person name="Galperin M.Y."/>
            <person name="Jogler C."/>
        </authorList>
    </citation>
    <scope>NUCLEOTIDE SEQUENCE [LARGE SCALE GENOMIC DNA]</scope>
    <source>
        <strain evidence="6 7">V144</strain>
    </source>
</reference>
<dbReference type="InterPro" id="IPR007627">
    <property type="entry name" value="RNA_pol_sigma70_r2"/>
</dbReference>
<accession>A0A517VTY8</accession>
<proteinExistence type="predicted"/>
<evidence type="ECO:0000259" key="5">
    <source>
        <dbReference type="Pfam" id="PF04542"/>
    </source>
</evidence>
<keyword evidence="3" id="KW-0238">DNA-binding</keyword>
<dbReference type="Proteomes" id="UP000318704">
    <property type="component" value="Chromosome"/>
</dbReference>
<dbReference type="Pfam" id="PF04542">
    <property type="entry name" value="Sigma70_r2"/>
    <property type="match status" value="1"/>
</dbReference>
<dbReference type="Gene3D" id="1.10.1740.10">
    <property type="match status" value="1"/>
</dbReference>
<dbReference type="KEGG" id="gaw:V144x_19350"/>
<dbReference type="RefSeq" id="WP_144984672.1">
    <property type="nucleotide sequence ID" value="NZ_CP037920.1"/>
</dbReference>
<sequence>MNLDILVEKARAGSREALEQVVEAIQDEIYRLSIRMLWHPHDAEDATQEILIRVVTNLNAFRGDSAFKTWVYRIASNHLLTTRKRRAEQKPISFEEFAADHAEGLSDAPPDGYTEAEQKLLVQEVKIGCTQAMLLCLDRDHRLTYILGEILEFTSVEGAAILEITPEAFRKRLSRSRERIQQFMEGHCGLVNSGAACRCHKRVKQAIKLEHVDPNHLLFPNHPASEKMEIADVEQHVAQLEALHKSAAVFRSNPEFDAPGKLLKTVQSLFDSD</sequence>
<protein>
    <submittedName>
        <fullName evidence="6">ECF RNA polymerase sigma factor SigW</fullName>
    </submittedName>
</protein>
<feature type="domain" description="RNA polymerase sigma-70 region 2" evidence="5">
    <location>
        <begin position="22"/>
        <end position="87"/>
    </location>
</feature>
<evidence type="ECO:0000256" key="4">
    <source>
        <dbReference type="ARBA" id="ARBA00023163"/>
    </source>
</evidence>
<dbReference type="NCBIfam" id="TIGR02937">
    <property type="entry name" value="sigma70-ECF"/>
    <property type="match status" value="1"/>
</dbReference>
<gene>
    <name evidence="6" type="primary">sigW_2</name>
    <name evidence="6" type="ORF">V144x_19350</name>
</gene>
<dbReference type="EMBL" id="CP037920">
    <property type="protein sequence ID" value="QDT96478.1"/>
    <property type="molecule type" value="Genomic_DNA"/>
</dbReference>
<dbReference type="GO" id="GO:0016987">
    <property type="term" value="F:sigma factor activity"/>
    <property type="evidence" value="ECO:0007669"/>
    <property type="project" value="UniProtKB-KW"/>
</dbReference>
<keyword evidence="1" id="KW-0805">Transcription regulation</keyword>
<dbReference type="PANTHER" id="PTHR43133">
    <property type="entry name" value="RNA POLYMERASE ECF-TYPE SIGMA FACTO"/>
    <property type="match status" value="1"/>
</dbReference>
<evidence type="ECO:0000313" key="7">
    <source>
        <dbReference type="Proteomes" id="UP000318704"/>
    </source>
</evidence>
<evidence type="ECO:0000256" key="2">
    <source>
        <dbReference type="ARBA" id="ARBA00023082"/>
    </source>
</evidence>
<dbReference type="InterPro" id="IPR014284">
    <property type="entry name" value="RNA_pol_sigma-70_dom"/>
</dbReference>
<dbReference type="AlphaFoldDB" id="A0A517VTY8"/>
<dbReference type="SUPFAM" id="SSF88946">
    <property type="entry name" value="Sigma2 domain of RNA polymerase sigma factors"/>
    <property type="match status" value="1"/>
</dbReference>
<keyword evidence="2" id="KW-0731">Sigma factor</keyword>
<dbReference type="InterPro" id="IPR039425">
    <property type="entry name" value="RNA_pol_sigma-70-like"/>
</dbReference>
<evidence type="ECO:0000256" key="1">
    <source>
        <dbReference type="ARBA" id="ARBA00023015"/>
    </source>
</evidence>
<keyword evidence="4" id="KW-0804">Transcription</keyword>
<dbReference type="PANTHER" id="PTHR43133:SF8">
    <property type="entry name" value="RNA POLYMERASE SIGMA FACTOR HI_1459-RELATED"/>
    <property type="match status" value="1"/>
</dbReference>
<evidence type="ECO:0000256" key="3">
    <source>
        <dbReference type="ARBA" id="ARBA00023125"/>
    </source>
</evidence>
<organism evidence="6 7">
    <name type="scientific">Gimesia aquarii</name>
    <dbReference type="NCBI Taxonomy" id="2527964"/>
    <lineage>
        <taxon>Bacteria</taxon>
        <taxon>Pseudomonadati</taxon>
        <taxon>Planctomycetota</taxon>
        <taxon>Planctomycetia</taxon>
        <taxon>Planctomycetales</taxon>
        <taxon>Planctomycetaceae</taxon>
        <taxon>Gimesia</taxon>
    </lineage>
</organism>
<dbReference type="GO" id="GO:0006352">
    <property type="term" value="P:DNA-templated transcription initiation"/>
    <property type="evidence" value="ECO:0007669"/>
    <property type="project" value="InterPro"/>
</dbReference>